<reference evidence="9" key="1">
    <citation type="journal article" date="2023" name="BMC Genomics">
        <title>Chromosome-level genome assemblies of Cutaneotrichosporon spp. (Trichosporonales, Basidiomycota) reveal imbalanced evolution between nucleotide sequences and chromosome synteny.</title>
        <authorList>
            <person name="Kobayashi Y."/>
            <person name="Kayamori A."/>
            <person name="Aoki K."/>
            <person name="Shiwa Y."/>
            <person name="Matsutani M."/>
            <person name="Fujita N."/>
            <person name="Sugita T."/>
            <person name="Iwasaki W."/>
            <person name="Tanaka N."/>
            <person name="Takashima M."/>
        </authorList>
    </citation>
    <scope>NUCLEOTIDE SEQUENCE</scope>
    <source>
        <strain evidence="9">HIS016</strain>
    </source>
</reference>
<feature type="region of interest" description="Disordered" evidence="7">
    <location>
        <begin position="1012"/>
        <end position="1038"/>
    </location>
</feature>
<feature type="region of interest" description="Disordered" evidence="7">
    <location>
        <begin position="1742"/>
        <end position="1791"/>
    </location>
</feature>
<keyword evidence="1 5" id="KW-0547">Nucleotide-binding</keyword>
<proteinExistence type="inferred from homology"/>
<feature type="compositionally biased region" description="Basic and acidic residues" evidence="7">
    <location>
        <begin position="1021"/>
        <end position="1038"/>
    </location>
</feature>
<evidence type="ECO:0000256" key="1">
    <source>
        <dbReference type="ARBA" id="ARBA00022741"/>
    </source>
</evidence>
<dbReference type="Proteomes" id="UP001222932">
    <property type="component" value="Unassembled WGS sequence"/>
</dbReference>
<comment type="caution">
    <text evidence="9">The sequence shown here is derived from an EMBL/GenBank/DDBJ whole genome shotgun (WGS) entry which is preliminary data.</text>
</comment>
<dbReference type="PANTHER" id="PTHR47968">
    <property type="entry name" value="CENTROMERE PROTEIN E"/>
    <property type="match status" value="1"/>
</dbReference>
<feature type="region of interest" description="Disordered" evidence="7">
    <location>
        <begin position="1162"/>
        <end position="1205"/>
    </location>
</feature>
<feature type="region of interest" description="Disordered" evidence="7">
    <location>
        <begin position="891"/>
        <end position="916"/>
    </location>
</feature>
<dbReference type="GO" id="GO:0005524">
    <property type="term" value="F:ATP binding"/>
    <property type="evidence" value="ECO:0007669"/>
    <property type="project" value="UniProtKB-UniRule"/>
</dbReference>
<feature type="compositionally biased region" description="Low complexity" evidence="7">
    <location>
        <begin position="1"/>
        <end position="26"/>
    </location>
</feature>
<dbReference type="PROSITE" id="PS50067">
    <property type="entry name" value="KINESIN_MOTOR_2"/>
    <property type="match status" value="1"/>
</dbReference>
<evidence type="ECO:0000313" key="10">
    <source>
        <dbReference type="Proteomes" id="UP001222932"/>
    </source>
</evidence>
<evidence type="ECO:0000256" key="4">
    <source>
        <dbReference type="ARBA" id="ARBA00023175"/>
    </source>
</evidence>
<feature type="region of interest" description="Disordered" evidence="7">
    <location>
        <begin position="1"/>
        <end position="83"/>
    </location>
</feature>
<protein>
    <recommendedName>
        <fullName evidence="8">Kinesin motor domain-containing protein</fullName>
    </recommendedName>
</protein>
<dbReference type="GO" id="GO:0003777">
    <property type="term" value="F:microtubule motor activity"/>
    <property type="evidence" value="ECO:0007669"/>
    <property type="project" value="InterPro"/>
</dbReference>
<feature type="compositionally biased region" description="Polar residues" evidence="7">
    <location>
        <begin position="1653"/>
        <end position="1662"/>
    </location>
</feature>
<sequence length="1877" mass="203487">MPHSLTPSSSSQSLARSPSSPSLAHAVGIPAPLPDSGILPPTSPPKFSTRFPSGHFLPHVGEVDSLTSSTSSTLSMSEPDSTPRRKIVNTLEVAPPRLARNKFSTTQDRLGTGTTKIPRPSSSVSSVSPAGSTHLSIPSTPRVSRELAKSSDKVIVCMRIKPTTSTFAQHAYEVTPKSLALSNTHPNVKRRGGKAGRESEYTYNFDTLVQYPTRTPDLYNAKIAPLVQQAMNGFNSTVFAYGQTGSGKSHTMSGTHTELGIIPCAVDGIFDAITADPERAFLLRVSYLEIYNESIRDLLCSSTRGNDAKVPMIKTAKGKDGHGKVFVDPLEERIVSTPQDVVDILSQGNCNRKTGATDWNERSSRSHAVFTVTIESRPRDSDGHDEVRVSRLTLIDLAGSEKAVSNVERRGEGKHINQSLLALREVVHKLTDSGKRGHIPYRNSKLTHLLENVLGGDSNICVICTMSSEEDHCAETLETLKFAGRCSQVETKAQKNILHGSDLAVIRAKDREISELKAQLESLASNLQPQWQGAIPSEQMSGLADELAAMEARKTKLAEQLSKLNSEILTSELPRSRAGLPMEQPRKRRPRISDFTSLTSASRGIDIGLGLPGASKKLVDRRAVSTMTRTTGLFDDDSDASFIDNAVESLDASKLFDHDITIASLRRTIASRDGNIAKQAEELEAALAEAGDLSKMKDKLAATKAELEEATSRHAKNLADTQERFEATQAVLEKNVADKTSHINELEANIVELTQSHKKYSAEVQDQLAKAQAELQTAIEARDEYANEIEKMKTVHAEEAAKIKDSIRVLRAKADENANKVTELESVGAELQASLKAVEAERDSARSDHATVVREVEQARTDLETFQTASAGRESEALVFFKAELDTEREARTNAESALEEASKDATTRATEAAQEKARLEKELGEVTEKLVSAEKAKAEAKARMAEAAVASKKEAQEATEAAQGRHDELNAKIAALTDERDGHLKTGEELITQLGAVKAQLEEMHAAHNDISNQLTGAKSELEKKAESYEETSRGLDDSKAHLATKVKELEAALVERDEAKACLEKARAAHDEAARDLVAQLEAAIRERDKIKESLDAKVTSHDEVSAALVALKTQLGDKAKALDDAAKERDDIKAQFEKAKALNDDTAKELADFKTKLEEKAKAHSDTTTELEGKSTALDEAAAESKKLARELEGKSKTHAETQAELETVKNALADKSAALDSAMAESTKLAQKLDEESKAHTDLQAELETSKTKLADQLKSLEEATATTKSLEEQLAEKSKIHSEVEDQLNTAKVTLEEKTASLKAATAEINSLRAGADIAASVQTELDEHRQLLEMERAERTKLAQEHATAIARGDALAKEVETNNASLSAEKEAHQVISTNLKTTNQRVAALEAELAAAKKEREELSTQLAASAQARESLSTQLNSTTSHSTELQAKLEAAQTDLVGVRSQLAVATQASLSSEDEHRVNIDKLAAEADVHKRAAATAEIRLATFTADSTLKHSELHEELAQARSNADDARTQLADHKQVTGALEARIQTAEKARDKALEALKAERISAREAREIVEAETKKTTAALTSAQQRLSDATAEIAAIKAGRDADKRVDSSLQKELTLTKTEYDAMKARCDRLASELVRTTASSPTKRPISSGLPSSKSVPNRLSSAGAAALRGRGVHPNTEGWESSPAAVELCRLDKVVEAQKAVIEEQRVKISFWADELDTQRATVRLLTADLEGCTCQPSQAEVERTPEGQKRSHMRASLSMSRVPTSPSKENLSPAPAGYVSSRTRDRVTPSFTARNLNMPNLPSTYTGMPGSPSPLPMHPSQVSNSRKHRRVTLENDINRLQGGGRVSAAKTVFDGESQRVGSRHTAVRRGG</sequence>
<keyword evidence="2 5" id="KW-0067">ATP-binding</keyword>
<comment type="similarity">
    <text evidence="5">Belongs to the TRAFAC class myosin-kinesin ATPase superfamily. Kinesin family.</text>
</comment>
<feature type="compositionally biased region" description="Polar residues" evidence="7">
    <location>
        <begin position="105"/>
        <end position="115"/>
    </location>
</feature>
<dbReference type="EMBL" id="BTCM01000002">
    <property type="protein sequence ID" value="GMK55272.1"/>
    <property type="molecule type" value="Genomic_DNA"/>
</dbReference>
<feature type="coiled-coil region" evidence="6">
    <location>
        <begin position="1507"/>
        <end position="1573"/>
    </location>
</feature>
<feature type="compositionally biased region" description="Basic and acidic residues" evidence="7">
    <location>
        <begin position="1162"/>
        <end position="1176"/>
    </location>
</feature>
<dbReference type="GO" id="GO:0008017">
    <property type="term" value="F:microtubule binding"/>
    <property type="evidence" value="ECO:0007669"/>
    <property type="project" value="InterPro"/>
</dbReference>
<keyword evidence="3 6" id="KW-0175">Coiled coil</keyword>
<gene>
    <name evidence="9" type="primary">KIP2</name>
    <name evidence="9" type="ORF">CspeluHIS016_0203280</name>
</gene>
<dbReference type="InterPro" id="IPR027640">
    <property type="entry name" value="Kinesin-like_fam"/>
</dbReference>
<feature type="coiled-coil region" evidence="6">
    <location>
        <begin position="506"/>
        <end position="567"/>
    </location>
</feature>
<dbReference type="Pfam" id="PF00225">
    <property type="entry name" value="Kinesin"/>
    <property type="match status" value="1"/>
</dbReference>
<dbReference type="PANTHER" id="PTHR47968:SF75">
    <property type="entry name" value="CENTROMERE-ASSOCIATED PROTEIN E"/>
    <property type="match status" value="1"/>
</dbReference>
<dbReference type="InterPro" id="IPR001752">
    <property type="entry name" value="Kinesin_motor_dom"/>
</dbReference>
<dbReference type="PRINTS" id="PR00380">
    <property type="entry name" value="KINESINHEAVY"/>
</dbReference>
<feature type="compositionally biased region" description="Basic and acidic residues" evidence="7">
    <location>
        <begin position="1186"/>
        <end position="1205"/>
    </location>
</feature>
<organism evidence="9 10">
    <name type="scientific">Cutaneotrichosporon spelunceum</name>
    <dbReference type="NCBI Taxonomy" id="1672016"/>
    <lineage>
        <taxon>Eukaryota</taxon>
        <taxon>Fungi</taxon>
        <taxon>Dikarya</taxon>
        <taxon>Basidiomycota</taxon>
        <taxon>Agaricomycotina</taxon>
        <taxon>Tremellomycetes</taxon>
        <taxon>Trichosporonales</taxon>
        <taxon>Trichosporonaceae</taxon>
        <taxon>Cutaneotrichosporon</taxon>
    </lineage>
</organism>
<evidence type="ECO:0000256" key="5">
    <source>
        <dbReference type="PROSITE-ProRule" id="PRU00283"/>
    </source>
</evidence>
<feature type="compositionally biased region" description="Low complexity" evidence="7">
    <location>
        <begin position="65"/>
        <end position="77"/>
    </location>
</feature>
<feature type="coiled-coil region" evidence="6">
    <location>
        <begin position="693"/>
        <end position="795"/>
    </location>
</feature>
<feature type="coiled-coil region" evidence="6">
    <location>
        <begin position="1387"/>
        <end position="1421"/>
    </location>
</feature>
<accession>A0AAD3TRQ3</accession>
<dbReference type="Gene3D" id="3.40.850.10">
    <property type="entry name" value="Kinesin motor domain"/>
    <property type="match status" value="1"/>
</dbReference>
<evidence type="ECO:0000259" key="8">
    <source>
        <dbReference type="PROSITE" id="PS50067"/>
    </source>
</evidence>
<name>A0AAD3TRQ3_9TREE</name>
<reference evidence="9" key="2">
    <citation type="submission" date="2023-06" db="EMBL/GenBank/DDBJ databases">
        <authorList>
            <person name="Kobayashi Y."/>
            <person name="Kayamori A."/>
            <person name="Aoki K."/>
            <person name="Shiwa Y."/>
            <person name="Fujita N."/>
            <person name="Sugita T."/>
            <person name="Iwasaki W."/>
            <person name="Tanaka N."/>
            <person name="Takashima M."/>
        </authorList>
    </citation>
    <scope>NUCLEOTIDE SEQUENCE</scope>
    <source>
        <strain evidence="9">HIS016</strain>
    </source>
</reference>
<dbReference type="SUPFAM" id="SSF52540">
    <property type="entry name" value="P-loop containing nucleoside triphosphate hydrolases"/>
    <property type="match status" value="1"/>
</dbReference>
<feature type="region of interest" description="Disordered" evidence="7">
    <location>
        <begin position="1638"/>
        <end position="1667"/>
    </location>
</feature>
<dbReference type="InterPro" id="IPR036961">
    <property type="entry name" value="Kinesin_motor_dom_sf"/>
</dbReference>
<keyword evidence="10" id="KW-1185">Reference proteome</keyword>
<feature type="domain" description="Kinesin motor" evidence="8">
    <location>
        <begin position="153"/>
        <end position="489"/>
    </location>
</feature>
<evidence type="ECO:0000256" key="3">
    <source>
        <dbReference type="ARBA" id="ARBA00023054"/>
    </source>
</evidence>
<evidence type="ECO:0000256" key="7">
    <source>
        <dbReference type="SAM" id="MobiDB-lite"/>
    </source>
</evidence>
<keyword evidence="4 5" id="KW-0505">Motor protein</keyword>
<feature type="region of interest" description="Disordered" evidence="7">
    <location>
        <begin position="105"/>
        <end position="144"/>
    </location>
</feature>
<evidence type="ECO:0000256" key="6">
    <source>
        <dbReference type="SAM" id="Coils"/>
    </source>
</evidence>
<evidence type="ECO:0000313" key="9">
    <source>
        <dbReference type="EMBL" id="GMK55272.1"/>
    </source>
</evidence>
<dbReference type="InterPro" id="IPR027417">
    <property type="entry name" value="P-loop_NTPase"/>
</dbReference>
<dbReference type="GO" id="GO:0007018">
    <property type="term" value="P:microtubule-based movement"/>
    <property type="evidence" value="ECO:0007669"/>
    <property type="project" value="InterPro"/>
</dbReference>
<feature type="binding site" evidence="5">
    <location>
        <begin position="242"/>
        <end position="249"/>
    </location>
    <ligand>
        <name>ATP</name>
        <dbReference type="ChEBI" id="CHEBI:30616"/>
    </ligand>
</feature>
<dbReference type="InterPro" id="IPR019821">
    <property type="entry name" value="Kinesin_motor_CS"/>
</dbReference>
<dbReference type="SMART" id="SM00129">
    <property type="entry name" value="KISc"/>
    <property type="match status" value="1"/>
</dbReference>
<dbReference type="PROSITE" id="PS00411">
    <property type="entry name" value="KINESIN_MOTOR_1"/>
    <property type="match status" value="1"/>
</dbReference>
<evidence type="ECO:0000256" key="2">
    <source>
        <dbReference type="ARBA" id="ARBA00022840"/>
    </source>
</evidence>
<feature type="compositionally biased region" description="Polar residues" evidence="7">
    <location>
        <begin position="1763"/>
        <end position="1776"/>
    </location>
</feature>
<feature type="compositionally biased region" description="Polar residues" evidence="7">
    <location>
        <begin position="129"/>
        <end position="142"/>
    </location>
</feature>
<feature type="compositionally biased region" description="Basic and acidic residues" evidence="7">
    <location>
        <begin position="1746"/>
        <end position="1755"/>
    </location>
</feature>